<feature type="transmembrane region" description="Helical" evidence="1">
    <location>
        <begin position="49"/>
        <end position="73"/>
    </location>
</feature>
<sequence length="324" mass="36857">MTSGPQPSVTSGEHNCLMAETQIRSPSTSTKKHKNSTNWLKAHLCQNKLTFGLCLSLVLAIAIVISLLFLYILHTRVRLDRQLCLTPECISLAADTYNAMDIAVDPCEDFYQFACGNWDKSHPIPEDRNVRSSFESFVNDVVDLYRELLRKPILDTEPDAVRKLKIFYQTCVSADRDSPAVENATLDLLLRHLDRFGGFPPLYGERWKPKLSLERLLAELHVKFNTEPLFELKVAADDMNNTQHIILFNHPSVFLQASAAYESKDEIDAYLKFMVSVAKSLGVERTLANHEMQRILNMETALANSFETRFYFSTSSSESIHFDL</sequence>
<evidence type="ECO:0000256" key="1">
    <source>
        <dbReference type="SAM" id="Phobius"/>
    </source>
</evidence>
<dbReference type="Proteomes" id="UP000676336">
    <property type="component" value="Unassembled WGS sequence"/>
</dbReference>
<proteinExistence type="predicted"/>
<accession>A0A8S2Q5U1</accession>
<dbReference type="EMBL" id="CAJOBI010007340">
    <property type="protein sequence ID" value="CAF4083250.1"/>
    <property type="molecule type" value="Genomic_DNA"/>
</dbReference>
<name>A0A8S2Q5U1_9BILA</name>
<evidence type="ECO:0000259" key="2">
    <source>
        <dbReference type="Pfam" id="PF05649"/>
    </source>
</evidence>
<keyword evidence="1" id="KW-0812">Transmembrane</keyword>
<gene>
    <name evidence="4" type="ORF">GIL414_LOCUS40608</name>
    <name evidence="3" type="ORF">SMN809_LOCUS16430</name>
</gene>
<dbReference type="PANTHER" id="PTHR11733">
    <property type="entry name" value="ZINC METALLOPROTEASE FAMILY M13 NEPRILYSIN-RELATED"/>
    <property type="match status" value="1"/>
</dbReference>
<dbReference type="InterPro" id="IPR000718">
    <property type="entry name" value="Peptidase_M13"/>
</dbReference>
<protein>
    <recommendedName>
        <fullName evidence="2">Peptidase M13 N-terminal domain-containing protein</fullName>
    </recommendedName>
</protein>
<dbReference type="SUPFAM" id="SSF55486">
    <property type="entry name" value="Metalloproteases ('zincins'), catalytic domain"/>
    <property type="match status" value="1"/>
</dbReference>
<organism evidence="3 5">
    <name type="scientific">Rotaria magnacalcarata</name>
    <dbReference type="NCBI Taxonomy" id="392030"/>
    <lineage>
        <taxon>Eukaryota</taxon>
        <taxon>Metazoa</taxon>
        <taxon>Spiralia</taxon>
        <taxon>Gnathifera</taxon>
        <taxon>Rotifera</taxon>
        <taxon>Eurotatoria</taxon>
        <taxon>Bdelloidea</taxon>
        <taxon>Philodinida</taxon>
        <taxon>Philodinidae</taxon>
        <taxon>Rotaria</taxon>
    </lineage>
</organism>
<dbReference type="GO" id="GO:0004222">
    <property type="term" value="F:metalloendopeptidase activity"/>
    <property type="evidence" value="ECO:0007669"/>
    <property type="project" value="InterPro"/>
</dbReference>
<dbReference type="InterPro" id="IPR024079">
    <property type="entry name" value="MetalloPept_cat_dom_sf"/>
</dbReference>
<dbReference type="PROSITE" id="PS51885">
    <property type="entry name" value="NEPRILYSIN"/>
    <property type="match status" value="1"/>
</dbReference>
<dbReference type="Gene3D" id="1.10.1380.10">
    <property type="entry name" value="Neutral endopeptidase , domain2"/>
    <property type="match status" value="1"/>
</dbReference>
<comment type="caution">
    <text evidence="3">The sequence shown here is derived from an EMBL/GenBank/DDBJ whole genome shotgun (WGS) entry which is preliminary data.</text>
</comment>
<evidence type="ECO:0000313" key="5">
    <source>
        <dbReference type="Proteomes" id="UP000676336"/>
    </source>
</evidence>
<dbReference type="InterPro" id="IPR008753">
    <property type="entry name" value="Peptidase_M13_N"/>
</dbReference>
<evidence type="ECO:0000313" key="4">
    <source>
        <dbReference type="EMBL" id="CAF4640598.1"/>
    </source>
</evidence>
<dbReference type="EMBL" id="CAJOBJ010113070">
    <property type="protein sequence ID" value="CAF4640598.1"/>
    <property type="molecule type" value="Genomic_DNA"/>
</dbReference>
<dbReference type="Proteomes" id="UP000681720">
    <property type="component" value="Unassembled WGS sequence"/>
</dbReference>
<dbReference type="InterPro" id="IPR042089">
    <property type="entry name" value="Peptidase_M13_dom_2"/>
</dbReference>
<keyword evidence="1" id="KW-0472">Membrane</keyword>
<dbReference type="GO" id="GO:0005886">
    <property type="term" value="C:plasma membrane"/>
    <property type="evidence" value="ECO:0007669"/>
    <property type="project" value="TreeGrafter"/>
</dbReference>
<dbReference type="GO" id="GO:0016485">
    <property type="term" value="P:protein processing"/>
    <property type="evidence" value="ECO:0007669"/>
    <property type="project" value="TreeGrafter"/>
</dbReference>
<keyword evidence="1" id="KW-1133">Transmembrane helix</keyword>
<feature type="domain" description="Peptidase M13 N-terminal" evidence="2">
    <location>
        <begin position="106"/>
        <end position="306"/>
    </location>
</feature>
<dbReference type="Pfam" id="PF05649">
    <property type="entry name" value="Peptidase_M13_N"/>
    <property type="match status" value="1"/>
</dbReference>
<evidence type="ECO:0000313" key="3">
    <source>
        <dbReference type="EMBL" id="CAF4083250.1"/>
    </source>
</evidence>
<dbReference type="PANTHER" id="PTHR11733:SF241">
    <property type="entry name" value="GH26575P-RELATED"/>
    <property type="match status" value="1"/>
</dbReference>
<dbReference type="Gene3D" id="3.40.390.10">
    <property type="entry name" value="Collagenase (Catalytic Domain)"/>
    <property type="match status" value="1"/>
</dbReference>
<dbReference type="AlphaFoldDB" id="A0A8S2Q5U1"/>
<reference evidence="3" key="1">
    <citation type="submission" date="2021-02" db="EMBL/GenBank/DDBJ databases">
        <authorList>
            <person name="Nowell W R."/>
        </authorList>
    </citation>
    <scope>NUCLEOTIDE SEQUENCE</scope>
</reference>